<feature type="domain" description="Nmi/IFP 35" evidence="12">
    <location>
        <begin position="22"/>
        <end position="96"/>
    </location>
</feature>
<keyword evidence="10" id="KW-0175">Coiled coil</keyword>
<evidence type="ECO:0000259" key="12">
    <source>
        <dbReference type="Pfam" id="PF07334"/>
    </source>
</evidence>
<keyword evidence="5" id="KW-0963">Cytoplasm</keyword>
<evidence type="ECO:0000256" key="1">
    <source>
        <dbReference type="ARBA" id="ARBA00004123"/>
    </source>
</evidence>
<dbReference type="Proteomes" id="UP000694863">
    <property type="component" value="Unplaced"/>
</dbReference>
<dbReference type="Gene3D" id="3.30.70.330">
    <property type="match status" value="1"/>
</dbReference>
<evidence type="ECO:0000256" key="6">
    <source>
        <dbReference type="ARBA" id="ARBA00022525"/>
    </source>
</evidence>
<dbReference type="InterPro" id="IPR009909">
    <property type="entry name" value="Nmi/IFP35_dom"/>
</dbReference>
<dbReference type="GeneID" id="101659420"/>
<proteinExistence type="inferred from homology"/>
<protein>
    <submittedName>
        <fullName evidence="14">N-myc-interactor</fullName>
    </submittedName>
</protein>
<dbReference type="Pfam" id="PF07334">
    <property type="entry name" value="IFP_35_N"/>
    <property type="match status" value="1"/>
</dbReference>
<comment type="subcellular location">
    <subcellularLocation>
        <location evidence="2">Cytoplasm</location>
    </subcellularLocation>
    <subcellularLocation>
        <location evidence="1">Nucleus</location>
    </subcellularLocation>
    <subcellularLocation>
        <location evidence="3">Secreted</location>
    </subcellularLocation>
</comment>
<evidence type="ECO:0000259" key="11">
    <source>
        <dbReference type="Pfam" id="PF07292"/>
    </source>
</evidence>
<feature type="coiled-coil region" evidence="10">
    <location>
        <begin position="11"/>
        <end position="49"/>
    </location>
</feature>
<reference evidence="14" key="1">
    <citation type="submission" date="2025-08" db="UniProtKB">
        <authorList>
            <consortium name="RefSeq"/>
        </authorList>
    </citation>
    <scope>IDENTIFICATION</scope>
</reference>
<feature type="domain" description="NID" evidence="11">
    <location>
        <begin position="97"/>
        <end position="184"/>
    </location>
</feature>
<dbReference type="InterPro" id="IPR012677">
    <property type="entry name" value="Nucleotide-bd_a/b_plait_sf"/>
</dbReference>
<comment type="similarity">
    <text evidence="4">Belongs to the NMI family.</text>
</comment>
<dbReference type="InterPro" id="IPR009938">
    <property type="entry name" value="Nmi/IFP35_N"/>
</dbReference>
<accession>A0ABM0INA9</accession>
<name>A0ABM0INA9_ECHTE</name>
<keyword evidence="6" id="KW-0964">Secreted</keyword>
<evidence type="ECO:0000313" key="14">
    <source>
        <dbReference type="RefSeq" id="XP_004703991.1"/>
    </source>
</evidence>
<keyword evidence="8" id="KW-0391">Immunity</keyword>
<dbReference type="PANTHER" id="PTHR15225">
    <property type="entry name" value="INTERFERON-INDUCED PROTEIN 35/NMI N-MYC/STAT INTERACTING PROTEIN"/>
    <property type="match status" value="1"/>
</dbReference>
<dbReference type="Pfam" id="PF07292">
    <property type="entry name" value="NID"/>
    <property type="match status" value="2"/>
</dbReference>
<evidence type="ECO:0000256" key="4">
    <source>
        <dbReference type="ARBA" id="ARBA00010081"/>
    </source>
</evidence>
<sequence>MAADKENKQGEELKKDEYESLADEMMKYNNRLKVEIQVLEAELQVDTRDFQFREDFPEKKMKFLSIENPEDDSKLLNASCAFQVKARVPYLLKRGQALITFESEEVAQNVIRMGKHSVQIEDEAVEVKAQPVQLNSGVTFQVHVQLSDVKINVTGIPDGLPAEQMRDKLELSFSKSRNGGGEVECVEYDHQSRSAIITFVESGVAGKLLKKDDYPLYINQKCYRVMVSPYIEKHLEKFQVFSGTSSRTVLLTGMEHVSLDEETLEDFLSIHFQRGKNGGGEVDVVKCSLVQAQIADFEEETDSHVKRMTSELKSL</sequence>
<dbReference type="PANTHER" id="PTHR15225:SF4">
    <property type="entry name" value="N-MYC-INTERACTOR"/>
    <property type="match status" value="1"/>
</dbReference>
<keyword evidence="9" id="KW-0539">Nucleus</keyword>
<keyword evidence="7" id="KW-0399">Innate immunity</keyword>
<evidence type="ECO:0000256" key="5">
    <source>
        <dbReference type="ARBA" id="ARBA00022490"/>
    </source>
</evidence>
<feature type="domain" description="NID" evidence="11">
    <location>
        <begin position="195"/>
        <end position="283"/>
    </location>
</feature>
<evidence type="ECO:0000256" key="3">
    <source>
        <dbReference type="ARBA" id="ARBA00004613"/>
    </source>
</evidence>
<evidence type="ECO:0000313" key="13">
    <source>
        <dbReference type="Proteomes" id="UP000694863"/>
    </source>
</evidence>
<evidence type="ECO:0000256" key="8">
    <source>
        <dbReference type="ARBA" id="ARBA00022859"/>
    </source>
</evidence>
<evidence type="ECO:0000256" key="7">
    <source>
        <dbReference type="ARBA" id="ARBA00022588"/>
    </source>
</evidence>
<organism evidence="13 14">
    <name type="scientific">Echinops telfairi</name>
    <name type="common">Lesser hedgehog tenrec</name>
    <dbReference type="NCBI Taxonomy" id="9371"/>
    <lineage>
        <taxon>Eukaryota</taxon>
        <taxon>Metazoa</taxon>
        <taxon>Chordata</taxon>
        <taxon>Craniata</taxon>
        <taxon>Vertebrata</taxon>
        <taxon>Euteleostomi</taxon>
        <taxon>Mammalia</taxon>
        <taxon>Eutheria</taxon>
        <taxon>Afrotheria</taxon>
        <taxon>Tenrecidae</taxon>
        <taxon>Tenrecinae</taxon>
        <taxon>Echinops</taxon>
    </lineage>
</organism>
<evidence type="ECO:0000256" key="9">
    <source>
        <dbReference type="ARBA" id="ARBA00023242"/>
    </source>
</evidence>
<dbReference type="RefSeq" id="XP_004703991.1">
    <property type="nucleotide sequence ID" value="XM_004703934.2"/>
</dbReference>
<gene>
    <name evidence="14" type="primary">NMI</name>
</gene>
<evidence type="ECO:0000256" key="2">
    <source>
        <dbReference type="ARBA" id="ARBA00004496"/>
    </source>
</evidence>
<keyword evidence="13" id="KW-1185">Reference proteome</keyword>
<dbReference type="RefSeq" id="XP_045155666.1">
    <property type="nucleotide sequence ID" value="XM_045299731.1"/>
</dbReference>
<evidence type="ECO:0000256" key="10">
    <source>
        <dbReference type="SAM" id="Coils"/>
    </source>
</evidence>